<evidence type="ECO:0000313" key="2">
    <source>
        <dbReference type="EMBL" id="GEA60123.1"/>
    </source>
</evidence>
<sequence>MFSHVMIGTNDMQASKKFYDALLTTLGYQAGNIDEKGRCFYFSDSGVFCLTNPINGEPATHGNGMTIGFKAASKDLVDSWHQVGLNNGGTECEEPPGVRGNAQTQLYMAYLRDPAGNKICATHFMQVT</sequence>
<gene>
    <name evidence="2" type="ORF">VCO01S_13160</name>
</gene>
<dbReference type="SUPFAM" id="SSF54593">
    <property type="entry name" value="Glyoxalase/Bleomycin resistance protein/Dihydroxybiphenyl dioxygenase"/>
    <property type="match status" value="1"/>
</dbReference>
<evidence type="ECO:0000259" key="1">
    <source>
        <dbReference type="Pfam" id="PF00903"/>
    </source>
</evidence>
<dbReference type="InterPro" id="IPR029068">
    <property type="entry name" value="Glyas_Bleomycin-R_OHBP_Dase"/>
</dbReference>
<accession>A0A4Y3IKU0</accession>
<name>A0A4Y3IKU0_9VIBR</name>
<proteinExistence type="predicted"/>
<dbReference type="PANTHER" id="PTHR35006:SF1">
    <property type="entry name" value="BLL2941 PROTEIN"/>
    <property type="match status" value="1"/>
</dbReference>
<dbReference type="Gene3D" id="3.10.180.10">
    <property type="entry name" value="2,3-Dihydroxybiphenyl 1,2-Dioxygenase, domain 1"/>
    <property type="match status" value="1"/>
</dbReference>
<reference evidence="2 3" key="1">
    <citation type="submission" date="2019-06" db="EMBL/GenBank/DDBJ databases">
        <title>Whole genome shotgun sequence of Vibrio comitans NBRC 102076.</title>
        <authorList>
            <person name="Hosoyama A."/>
            <person name="Uohara A."/>
            <person name="Ohji S."/>
            <person name="Ichikawa N."/>
        </authorList>
    </citation>
    <scope>NUCLEOTIDE SEQUENCE [LARGE SCALE GENOMIC DNA]</scope>
    <source>
        <strain evidence="2 3">NBRC 102076</strain>
    </source>
</reference>
<dbReference type="PANTHER" id="PTHR35006">
    <property type="entry name" value="GLYOXALASE FAMILY PROTEIN (AFU_ORTHOLOGUE AFUA_5G14830)"/>
    <property type="match status" value="1"/>
</dbReference>
<evidence type="ECO:0000313" key="3">
    <source>
        <dbReference type="Proteomes" id="UP000318242"/>
    </source>
</evidence>
<dbReference type="EMBL" id="BJLH01000005">
    <property type="protein sequence ID" value="GEA60123.1"/>
    <property type="molecule type" value="Genomic_DNA"/>
</dbReference>
<keyword evidence="3" id="KW-1185">Reference proteome</keyword>
<protein>
    <recommendedName>
        <fullName evidence="1">Glyoxalase/fosfomycin resistance/dioxygenase domain-containing protein</fullName>
    </recommendedName>
</protein>
<organism evidence="2 3">
    <name type="scientific">Vibrio comitans NBRC 102076</name>
    <dbReference type="NCBI Taxonomy" id="1219078"/>
    <lineage>
        <taxon>Bacteria</taxon>
        <taxon>Pseudomonadati</taxon>
        <taxon>Pseudomonadota</taxon>
        <taxon>Gammaproteobacteria</taxon>
        <taxon>Vibrionales</taxon>
        <taxon>Vibrionaceae</taxon>
        <taxon>Vibrio</taxon>
    </lineage>
</organism>
<dbReference type="InterPro" id="IPR004360">
    <property type="entry name" value="Glyas_Fos-R_dOase_dom"/>
</dbReference>
<feature type="domain" description="Glyoxalase/fosfomycin resistance/dioxygenase" evidence="1">
    <location>
        <begin position="3"/>
        <end position="120"/>
    </location>
</feature>
<dbReference type="RefSeq" id="WP_141270546.1">
    <property type="nucleotide sequence ID" value="NZ_BJLH01000005.1"/>
</dbReference>
<dbReference type="Proteomes" id="UP000318242">
    <property type="component" value="Unassembled WGS sequence"/>
</dbReference>
<dbReference type="Pfam" id="PF00903">
    <property type="entry name" value="Glyoxalase"/>
    <property type="match status" value="1"/>
</dbReference>
<dbReference type="CDD" id="cd07262">
    <property type="entry name" value="VOC_like"/>
    <property type="match status" value="1"/>
</dbReference>
<dbReference type="OrthoDB" id="9800438at2"/>
<comment type="caution">
    <text evidence="2">The sequence shown here is derived from an EMBL/GenBank/DDBJ whole genome shotgun (WGS) entry which is preliminary data.</text>
</comment>
<dbReference type="AlphaFoldDB" id="A0A4Y3IKU0"/>